<dbReference type="Proteomes" id="UP000688137">
    <property type="component" value="Unassembled WGS sequence"/>
</dbReference>
<evidence type="ECO:0000313" key="3">
    <source>
        <dbReference type="Proteomes" id="UP000688137"/>
    </source>
</evidence>
<evidence type="ECO:0000259" key="1">
    <source>
        <dbReference type="PROSITE" id="PS50222"/>
    </source>
</evidence>
<accession>A0A8S1PTL5</accession>
<comment type="caution">
    <text evidence="2">The sequence shown here is derived from an EMBL/GenBank/DDBJ whole genome shotgun (WGS) entry which is preliminary data.</text>
</comment>
<dbReference type="GO" id="GO:0005509">
    <property type="term" value="F:calcium ion binding"/>
    <property type="evidence" value="ECO:0007669"/>
    <property type="project" value="InterPro"/>
</dbReference>
<name>A0A8S1PTL5_PARPR</name>
<dbReference type="PROSITE" id="PS00018">
    <property type="entry name" value="EF_HAND_1"/>
    <property type="match status" value="1"/>
</dbReference>
<dbReference type="InterPro" id="IPR018247">
    <property type="entry name" value="EF_Hand_1_Ca_BS"/>
</dbReference>
<reference evidence="2" key="1">
    <citation type="submission" date="2021-01" db="EMBL/GenBank/DDBJ databases">
        <authorList>
            <consortium name="Genoscope - CEA"/>
            <person name="William W."/>
        </authorList>
    </citation>
    <scope>NUCLEOTIDE SEQUENCE</scope>
</reference>
<dbReference type="EMBL" id="CAJJDM010000133">
    <property type="protein sequence ID" value="CAD8106446.1"/>
    <property type="molecule type" value="Genomic_DNA"/>
</dbReference>
<feature type="domain" description="EF-hand" evidence="1">
    <location>
        <begin position="425"/>
        <end position="460"/>
    </location>
</feature>
<gene>
    <name evidence="2" type="ORF">PPRIM_AZ9-3.1.T1300125</name>
</gene>
<sequence length="520" mass="61494">MARLMITGNSKIQQRQSQWGFIENEQIPIQKEKILAIYVDDILTDQKITPLNIEINLKQLIKFKIDTLIKMELNDFLKERNILNKNIFFYDIYGNQIKYYSKSCKSYLFSTRSNLFWLFVRPFDHYIKQINKIDRGASQSYHSNEGLQQIPLCKLKSCLSLISVHQDVPKSPPTTHRGIFLTKEMRNLQSVYDNYTRTTSVQSSRPYLSPKTQKSSFVFLSKIKMNKQEKYFIENMQKCEDELQNYIENMHNQLSQKTDDVEKIIKFYDQIQYPTPKSRAFESKTLSKRISHPLQLILDKEQLKNKFKPRNYFSDEQNWLESIPLLTEMNIPEIQTKYKLNRAQLYAFYSFFKVLQLLTAITQKREKNKLTKGISYDFYRQGIENIQDQSEYMAKGIFNIIDSRCSGFLDWQQFLFLMSSVQAKTKEERIDLFIKIADMDKNGKLSYPEVSKLSHQTMSKIVKTQDTNFLNDISEFFTRVIFDSVNIPYDKEIDFHCLKDIITKGHPNSDLLCLFCGAEF</sequence>
<dbReference type="Pfam" id="PF13499">
    <property type="entry name" value="EF-hand_7"/>
    <property type="match status" value="1"/>
</dbReference>
<dbReference type="CDD" id="cd00051">
    <property type="entry name" value="EFh"/>
    <property type="match status" value="1"/>
</dbReference>
<protein>
    <recommendedName>
        <fullName evidence="1">EF-hand domain-containing protein</fullName>
    </recommendedName>
</protein>
<evidence type="ECO:0000313" key="2">
    <source>
        <dbReference type="EMBL" id="CAD8106446.1"/>
    </source>
</evidence>
<dbReference type="PROSITE" id="PS50222">
    <property type="entry name" value="EF_HAND_2"/>
    <property type="match status" value="1"/>
</dbReference>
<organism evidence="2 3">
    <name type="scientific">Paramecium primaurelia</name>
    <dbReference type="NCBI Taxonomy" id="5886"/>
    <lineage>
        <taxon>Eukaryota</taxon>
        <taxon>Sar</taxon>
        <taxon>Alveolata</taxon>
        <taxon>Ciliophora</taxon>
        <taxon>Intramacronucleata</taxon>
        <taxon>Oligohymenophorea</taxon>
        <taxon>Peniculida</taxon>
        <taxon>Parameciidae</taxon>
        <taxon>Paramecium</taxon>
    </lineage>
</organism>
<keyword evidence="3" id="KW-1185">Reference proteome</keyword>
<dbReference type="InterPro" id="IPR002048">
    <property type="entry name" value="EF_hand_dom"/>
</dbReference>
<dbReference type="AlphaFoldDB" id="A0A8S1PTL5"/>
<proteinExistence type="predicted"/>
<dbReference type="OMA" id="MARLMIT"/>